<feature type="region of interest" description="Disordered" evidence="1">
    <location>
        <begin position="115"/>
        <end position="178"/>
    </location>
</feature>
<dbReference type="AlphaFoldDB" id="A0A5R9J5J8"/>
<evidence type="ECO:0000256" key="1">
    <source>
        <dbReference type="SAM" id="MobiDB-lite"/>
    </source>
</evidence>
<comment type="caution">
    <text evidence="2">The sequence shown here is derived from an EMBL/GenBank/DDBJ whole genome shotgun (WGS) entry which is preliminary data.</text>
</comment>
<dbReference type="RefSeq" id="WP_138327960.1">
    <property type="nucleotide sequence ID" value="NZ_VCDI01000012.1"/>
</dbReference>
<gene>
    <name evidence="2" type="ORF">FE263_20745</name>
</gene>
<name>A0A5R9J5J8_9PROT</name>
<dbReference type="Proteomes" id="UP000305654">
    <property type="component" value="Unassembled WGS sequence"/>
</dbReference>
<feature type="compositionally biased region" description="Basic and acidic residues" evidence="1">
    <location>
        <begin position="169"/>
        <end position="178"/>
    </location>
</feature>
<feature type="compositionally biased region" description="Basic residues" evidence="1">
    <location>
        <begin position="141"/>
        <end position="150"/>
    </location>
</feature>
<sequence>MARTAKATRATQMVTTKRPPGRPPGSKNKVKATAQPETMSARKTAPPKQKVTAPKRNAAVSRPPMVTKDELRTQVDKLERANATLRTKNREAGRVAKEAAARIETLEAQVANLERAAIRKDAPARTQATRNQEVAAEPKSKRAARGRKSGSSRTPEPMEAEAESELESPEAHSGEDKE</sequence>
<organism evidence="2 3">
    <name type="scientific">Lichenicoccus roseus</name>
    <dbReference type="NCBI Taxonomy" id="2683649"/>
    <lineage>
        <taxon>Bacteria</taxon>
        <taxon>Pseudomonadati</taxon>
        <taxon>Pseudomonadota</taxon>
        <taxon>Alphaproteobacteria</taxon>
        <taxon>Acetobacterales</taxon>
        <taxon>Acetobacteraceae</taxon>
        <taxon>Lichenicoccus</taxon>
    </lineage>
</organism>
<evidence type="ECO:0000313" key="3">
    <source>
        <dbReference type="Proteomes" id="UP000305654"/>
    </source>
</evidence>
<dbReference type="EMBL" id="VCDI01000012">
    <property type="protein sequence ID" value="TLU70626.1"/>
    <property type="molecule type" value="Genomic_DNA"/>
</dbReference>
<feature type="compositionally biased region" description="Basic and acidic residues" evidence="1">
    <location>
        <begin position="67"/>
        <end position="80"/>
    </location>
</feature>
<keyword evidence="3" id="KW-1185">Reference proteome</keyword>
<feature type="compositionally biased region" description="Acidic residues" evidence="1">
    <location>
        <begin position="158"/>
        <end position="168"/>
    </location>
</feature>
<evidence type="ECO:0000313" key="2">
    <source>
        <dbReference type="EMBL" id="TLU70626.1"/>
    </source>
</evidence>
<proteinExistence type="predicted"/>
<feature type="region of interest" description="Disordered" evidence="1">
    <location>
        <begin position="1"/>
        <end position="95"/>
    </location>
</feature>
<reference evidence="2 3" key="1">
    <citation type="submission" date="2019-05" db="EMBL/GenBank/DDBJ databases">
        <authorList>
            <person name="Pankratov T."/>
            <person name="Grouzdev D."/>
        </authorList>
    </citation>
    <scope>NUCLEOTIDE SEQUENCE [LARGE SCALE GENOMIC DNA]</scope>
    <source>
        <strain evidence="2 3">KEBCLARHB70R</strain>
    </source>
</reference>
<protein>
    <submittedName>
        <fullName evidence="2">Uncharacterized protein</fullName>
    </submittedName>
</protein>
<accession>A0A5R9J5J8</accession>